<protein>
    <submittedName>
        <fullName evidence="3">Pilus assembly protein</fullName>
    </submittedName>
</protein>
<dbReference type="EMBL" id="JAOWKZ010000003">
    <property type="protein sequence ID" value="MCV2873614.1"/>
    <property type="molecule type" value="Genomic_DNA"/>
</dbReference>
<gene>
    <name evidence="3" type="ORF">OEZ71_15030</name>
</gene>
<sequence length="136" mass="15096">MIRRFYRTLSLRKISREEDGAATIEAVLWLPFYIMLFGLLVDVSMIFHGQSKLLRIVQDANRNMSIGRLTTTAAVQDFVIARAGTMSKDPKATTVTSAGLILTTASVPMTDLDLFGVAGVFKNVRMTVQAEHLMEN</sequence>
<evidence type="ECO:0000256" key="1">
    <source>
        <dbReference type="SAM" id="Phobius"/>
    </source>
</evidence>
<reference evidence="3 4" key="1">
    <citation type="submission" date="2022-10" db="EMBL/GenBank/DDBJ databases">
        <title>Defluviimonas sp. nov., isolated from ocean surface sediments.</title>
        <authorList>
            <person name="He W."/>
            <person name="Wang L."/>
            <person name="Zhang D.-F."/>
        </authorList>
    </citation>
    <scope>NUCLEOTIDE SEQUENCE [LARGE SCALE GENOMIC DNA]</scope>
    <source>
        <strain evidence="3 4">WL0050</strain>
    </source>
</reference>
<keyword evidence="1" id="KW-0812">Transmembrane</keyword>
<keyword evidence="1" id="KW-1133">Transmembrane helix</keyword>
<name>A0ABT2ZRH7_9RHOB</name>
<organism evidence="3 4">
    <name type="scientific">Albidovulum litorale</name>
    <dbReference type="NCBI Taxonomy" id="2984134"/>
    <lineage>
        <taxon>Bacteria</taxon>
        <taxon>Pseudomonadati</taxon>
        <taxon>Pseudomonadota</taxon>
        <taxon>Alphaproteobacteria</taxon>
        <taxon>Rhodobacterales</taxon>
        <taxon>Paracoccaceae</taxon>
        <taxon>Albidovulum</taxon>
    </lineage>
</organism>
<dbReference type="Proteomes" id="UP001652564">
    <property type="component" value="Unassembled WGS sequence"/>
</dbReference>
<comment type="caution">
    <text evidence="3">The sequence shown here is derived from an EMBL/GenBank/DDBJ whole genome shotgun (WGS) entry which is preliminary data.</text>
</comment>
<evidence type="ECO:0000313" key="4">
    <source>
        <dbReference type="Proteomes" id="UP001652564"/>
    </source>
</evidence>
<dbReference type="RefSeq" id="WP_263740815.1">
    <property type="nucleotide sequence ID" value="NZ_JAOWKZ010000003.1"/>
</dbReference>
<proteinExistence type="predicted"/>
<feature type="domain" description="TadE-like" evidence="2">
    <location>
        <begin position="20"/>
        <end position="60"/>
    </location>
</feature>
<evidence type="ECO:0000259" key="2">
    <source>
        <dbReference type="Pfam" id="PF07811"/>
    </source>
</evidence>
<keyword evidence="1" id="KW-0472">Membrane</keyword>
<accession>A0ABT2ZRH7</accession>
<evidence type="ECO:0000313" key="3">
    <source>
        <dbReference type="EMBL" id="MCV2873614.1"/>
    </source>
</evidence>
<dbReference type="InterPro" id="IPR012495">
    <property type="entry name" value="TadE-like_dom"/>
</dbReference>
<keyword evidence="4" id="KW-1185">Reference proteome</keyword>
<feature type="transmembrane region" description="Helical" evidence="1">
    <location>
        <begin position="21"/>
        <end position="47"/>
    </location>
</feature>
<dbReference type="Pfam" id="PF07811">
    <property type="entry name" value="TadE"/>
    <property type="match status" value="1"/>
</dbReference>